<dbReference type="Proteomes" id="UP000299290">
    <property type="component" value="Unassembled WGS sequence"/>
</dbReference>
<comment type="caution">
    <text evidence="1">The sequence shown here is derived from an EMBL/GenBank/DDBJ whole genome shotgun (WGS) entry which is preliminary data.</text>
</comment>
<proteinExistence type="predicted"/>
<dbReference type="EMBL" id="BJHV01000001">
    <property type="protein sequence ID" value="GDY47479.1"/>
    <property type="molecule type" value="Genomic_DNA"/>
</dbReference>
<evidence type="ECO:0000313" key="2">
    <source>
        <dbReference type="Proteomes" id="UP000299290"/>
    </source>
</evidence>
<reference evidence="1 2" key="1">
    <citation type="journal article" date="2020" name="Int. J. Syst. Evol. Microbiol.">
        <title>Reclassification of Streptomyces castelarensis and Streptomyces sporoclivatus as later heterotypic synonyms of Streptomyces antimycoticus.</title>
        <authorList>
            <person name="Komaki H."/>
            <person name="Tamura T."/>
        </authorList>
    </citation>
    <scope>NUCLEOTIDE SEQUENCE [LARGE SCALE GENOMIC DNA]</scope>
    <source>
        <strain evidence="1 2">NBRC 12839</strain>
    </source>
</reference>
<evidence type="ECO:0000313" key="1">
    <source>
        <dbReference type="EMBL" id="GDY47479.1"/>
    </source>
</evidence>
<sequence length="69" mass="7397">MSVVRTYSRRLSWKVTARICRPSTASGDRESSSMCGAAAIVFSLTGARIRGFTGAWGGPDGLARFPEET</sequence>
<gene>
    <name evidence="1" type="ORF">SANT12839_083610</name>
</gene>
<dbReference type="AlphaFoldDB" id="A0A4D4KNP0"/>
<accession>A0A4D4KNP0</accession>
<keyword evidence="2" id="KW-1185">Reference proteome</keyword>
<organism evidence="1 2">
    <name type="scientific">Streptomyces antimycoticus</name>
    <dbReference type="NCBI Taxonomy" id="68175"/>
    <lineage>
        <taxon>Bacteria</taxon>
        <taxon>Bacillati</taxon>
        <taxon>Actinomycetota</taxon>
        <taxon>Actinomycetes</taxon>
        <taxon>Kitasatosporales</taxon>
        <taxon>Streptomycetaceae</taxon>
        <taxon>Streptomyces</taxon>
        <taxon>Streptomyces violaceusniger group</taxon>
    </lineage>
</organism>
<protein>
    <submittedName>
        <fullName evidence="1">Uncharacterized protein</fullName>
    </submittedName>
</protein>
<name>A0A4D4KNP0_9ACTN</name>